<proteinExistence type="predicted"/>
<dbReference type="Pfam" id="PF13487">
    <property type="entry name" value="HD_5"/>
    <property type="match status" value="1"/>
</dbReference>
<dbReference type="InterPro" id="IPR003607">
    <property type="entry name" value="HD/PDEase_dom"/>
</dbReference>
<dbReference type="InterPro" id="IPR037522">
    <property type="entry name" value="HD_GYP_dom"/>
</dbReference>
<comment type="caution">
    <text evidence="3">The sequence shown here is derived from an EMBL/GenBank/DDBJ whole genome shotgun (WGS) entry which is preliminary data.</text>
</comment>
<dbReference type="Gene3D" id="3.30.450.40">
    <property type="match status" value="1"/>
</dbReference>
<dbReference type="SUPFAM" id="SSF109604">
    <property type="entry name" value="HD-domain/PDEase-like"/>
    <property type="match status" value="1"/>
</dbReference>
<protein>
    <submittedName>
        <fullName evidence="3">HD-GYP domain-containing protein (C-di-GMP phosphodiesterase class II)</fullName>
    </submittedName>
</protein>
<feature type="domain" description="HD" evidence="1">
    <location>
        <begin position="241"/>
        <end position="364"/>
    </location>
</feature>
<dbReference type="InterPro" id="IPR029016">
    <property type="entry name" value="GAF-like_dom_sf"/>
</dbReference>
<dbReference type="SUPFAM" id="SSF55781">
    <property type="entry name" value="GAF domain-like"/>
    <property type="match status" value="1"/>
</dbReference>
<dbReference type="InterPro" id="IPR006674">
    <property type="entry name" value="HD_domain"/>
</dbReference>
<organism evidence="3 4">
    <name type="scientific">Thermosipho japonicus</name>
    <dbReference type="NCBI Taxonomy" id="90323"/>
    <lineage>
        <taxon>Bacteria</taxon>
        <taxon>Thermotogati</taxon>
        <taxon>Thermotogota</taxon>
        <taxon>Thermotogae</taxon>
        <taxon>Thermotogales</taxon>
        <taxon>Fervidobacteriaceae</taxon>
        <taxon>Thermosipho</taxon>
    </lineage>
</organism>
<gene>
    <name evidence="3" type="ORF">HNP65_000958</name>
</gene>
<sequence length="405" mass="45766">MYAPYWVSGYIIDKEIIGKKSKIKVNIDGVDFYLLEKDINYSILKMLVRHAKKKSLKILNDVEKVSFMAAKLNSSLRLSTLLKNIQESICNILDAEAASVLLLKDDHLQFLVTVGKASGKIESIPVPMESIAGTIFKSGKAMVFNDLSKAPHFKKVDKVSKFKTKNIVGAPIYSDQEKVGVIEVLNKEGGFNERDAKIVELFAKLIGKKLLSTWEHERFSKLFKNIILAFSTMIDKRDKYTHMHSKNVAYISRLIGEELGFSEHTLEQLEYSAILHDVGKIGIPDSLLLKKGKLTDEEYKIIQSHTIMGAEILEKIKHTTYDIISGALEHHERLDGSGYPFGKKNGEISLFGRIIAIADVYDALTAKRPYKEPWPKEKVLKILRQDSENGKFDIKLVEILEKIAP</sequence>
<dbReference type="CDD" id="cd00077">
    <property type="entry name" value="HDc"/>
    <property type="match status" value="1"/>
</dbReference>
<evidence type="ECO:0000259" key="2">
    <source>
        <dbReference type="PROSITE" id="PS51832"/>
    </source>
</evidence>
<dbReference type="PROSITE" id="PS51832">
    <property type="entry name" value="HD_GYP"/>
    <property type="match status" value="1"/>
</dbReference>
<evidence type="ECO:0000259" key="1">
    <source>
        <dbReference type="PROSITE" id="PS51831"/>
    </source>
</evidence>
<evidence type="ECO:0000313" key="4">
    <source>
        <dbReference type="Proteomes" id="UP000555828"/>
    </source>
</evidence>
<dbReference type="InterPro" id="IPR003018">
    <property type="entry name" value="GAF"/>
</dbReference>
<accession>A0A841GTA5</accession>
<dbReference type="PROSITE" id="PS51831">
    <property type="entry name" value="HD"/>
    <property type="match status" value="1"/>
</dbReference>
<dbReference type="Gene3D" id="1.10.3210.10">
    <property type="entry name" value="Hypothetical protein af1432"/>
    <property type="match status" value="1"/>
</dbReference>
<dbReference type="EMBL" id="JACHEX010000002">
    <property type="protein sequence ID" value="MBB6062520.1"/>
    <property type="molecule type" value="Genomic_DNA"/>
</dbReference>
<dbReference type="PANTHER" id="PTHR43155:SF2">
    <property type="entry name" value="CYCLIC DI-GMP PHOSPHODIESTERASE PA4108"/>
    <property type="match status" value="1"/>
</dbReference>
<dbReference type="Pfam" id="PF01590">
    <property type="entry name" value="GAF"/>
    <property type="match status" value="1"/>
</dbReference>
<dbReference type="PANTHER" id="PTHR43155">
    <property type="entry name" value="CYCLIC DI-GMP PHOSPHODIESTERASE PA4108-RELATED"/>
    <property type="match status" value="1"/>
</dbReference>
<evidence type="ECO:0000313" key="3">
    <source>
        <dbReference type="EMBL" id="MBB6062520.1"/>
    </source>
</evidence>
<reference evidence="3 4" key="1">
    <citation type="submission" date="2020-08" db="EMBL/GenBank/DDBJ databases">
        <title>Genomic Encyclopedia of Type Strains, Phase IV (KMG-IV): sequencing the most valuable type-strain genomes for metagenomic binning, comparative biology and taxonomic classification.</title>
        <authorList>
            <person name="Goeker M."/>
        </authorList>
    </citation>
    <scope>NUCLEOTIDE SEQUENCE [LARGE SCALE GENOMIC DNA]</scope>
    <source>
        <strain evidence="3 4">DSM 13481</strain>
    </source>
</reference>
<keyword evidence="4" id="KW-1185">Reference proteome</keyword>
<dbReference type="SMART" id="SM00065">
    <property type="entry name" value="GAF"/>
    <property type="match status" value="1"/>
</dbReference>
<name>A0A841GTA5_9BACT</name>
<dbReference type="RefSeq" id="WP_184619186.1">
    <property type="nucleotide sequence ID" value="NZ_JACHEX010000002.1"/>
</dbReference>
<dbReference type="Proteomes" id="UP000555828">
    <property type="component" value="Unassembled WGS sequence"/>
</dbReference>
<dbReference type="AlphaFoldDB" id="A0A841GTA5"/>
<dbReference type="SMART" id="SM00471">
    <property type="entry name" value="HDc"/>
    <property type="match status" value="1"/>
</dbReference>
<feature type="domain" description="HD-GYP" evidence="2">
    <location>
        <begin position="219"/>
        <end position="405"/>
    </location>
</feature>